<dbReference type="SMART" id="SM00969">
    <property type="entry name" value="SOCS_box"/>
    <property type="match status" value="1"/>
</dbReference>
<evidence type="ECO:0000313" key="3">
    <source>
        <dbReference type="Proteomes" id="UP000807504"/>
    </source>
</evidence>
<evidence type="ECO:0000259" key="1">
    <source>
        <dbReference type="PROSITE" id="PS50225"/>
    </source>
</evidence>
<evidence type="ECO:0000313" key="2">
    <source>
        <dbReference type="EMBL" id="KAF8770354.1"/>
    </source>
</evidence>
<accession>A0A8T0EF72</accession>
<dbReference type="Pfam" id="PF07525">
    <property type="entry name" value="SOCS_box"/>
    <property type="match status" value="1"/>
</dbReference>
<sequence>MSYCNHFSCGPRFTSKLQYRNVQLWTAADVVQFSFIVQTSICHLDLELCQSYKVNNKYSFFGRDYPSFSYSKCFVNSEEKCRKILETNRKLLYTLHLDLPQGRDWGLKNDSEPEYLSYYRRIPHIAKILTGDEFFITILKKIINYACVNSHHSLKVLKWFLRFYELKSFDLSDLPDFILNHFIDCMHPGISDMDFVKECFKKLNFKNWVDPGRKPERVANLLYQVRRVEAKLGDIYWILGFVIRCLLHSSFAYVREVLKFTNEPILCTYFLSSIVTEIYNMSHSKSAWRLTKHLIRTNKKRSCLLLHLYWSYLNRYRNFAAASESLGIIWNSLPDAFLTYVEIEATFGNKGFEPKEIEDIYKFYSDAVGEFHSKAVPRSLRHHCRIVIRRRFWKCRQWIPEGIQQIGLPPMLQLYLNLEA</sequence>
<dbReference type="CDD" id="cd03587">
    <property type="entry name" value="SOCS"/>
    <property type="match status" value="1"/>
</dbReference>
<dbReference type="InterPro" id="IPR001496">
    <property type="entry name" value="SOCS_box"/>
</dbReference>
<keyword evidence="3" id="KW-1185">Reference proteome</keyword>
<organism evidence="2 3">
    <name type="scientific">Argiope bruennichi</name>
    <name type="common">Wasp spider</name>
    <name type="synonym">Aranea bruennichi</name>
    <dbReference type="NCBI Taxonomy" id="94029"/>
    <lineage>
        <taxon>Eukaryota</taxon>
        <taxon>Metazoa</taxon>
        <taxon>Ecdysozoa</taxon>
        <taxon>Arthropoda</taxon>
        <taxon>Chelicerata</taxon>
        <taxon>Arachnida</taxon>
        <taxon>Araneae</taxon>
        <taxon>Araneomorphae</taxon>
        <taxon>Entelegynae</taxon>
        <taxon>Araneoidea</taxon>
        <taxon>Araneidae</taxon>
        <taxon>Argiope</taxon>
    </lineage>
</organism>
<dbReference type="InterPro" id="IPR036036">
    <property type="entry name" value="SOCS_box-like_dom_sf"/>
</dbReference>
<feature type="domain" description="SOCS box" evidence="1">
    <location>
        <begin position="371"/>
        <end position="420"/>
    </location>
</feature>
<dbReference type="GO" id="GO:0035556">
    <property type="term" value="P:intracellular signal transduction"/>
    <property type="evidence" value="ECO:0007669"/>
    <property type="project" value="InterPro"/>
</dbReference>
<dbReference type="Proteomes" id="UP000807504">
    <property type="component" value="Unassembled WGS sequence"/>
</dbReference>
<dbReference type="EMBL" id="JABXBU010002228">
    <property type="protein sequence ID" value="KAF8770354.1"/>
    <property type="molecule type" value="Genomic_DNA"/>
</dbReference>
<reference evidence="2" key="1">
    <citation type="journal article" date="2020" name="bioRxiv">
        <title>Chromosome-level reference genome of the European wasp spider Argiope bruennichi: a resource for studies on range expansion and evolutionary adaptation.</title>
        <authorList>
            <person name="Sheffer M.M."/>
            <person name="Hoppe A."/>
            <person name="Krehenwinkel H."/>
            <person name="Uhl G."/>
            <person name="Kuss A.W."/>
            <person name="Jensen L."/>
            <person name="Jensen C."/>
            <person name="Gillespie R.G."/>
            <person name="Hoff K.J."/>
            <person name="Prost S."/>
        </authorList>
    </citation>
    <scope>NUCLEOTIDE SEQUENCE</scope>
</reference>
<comment type="caution">
    <text evidence="2">The sequence shown here is derived from an EMBL/GenBank/DDBJ whole genome shotgun (WGS) entry which is preliminary data.</text>
</comment>
<proteinExistence type="predicted"/>
<dbReference type="AlphaFoldDB" id="A0A8T0EF72"/>
<protein>
    <recommendedName>
        <fullName evidence="1">SOCS box domain-containing protein</fullName>
    </recommendedName>
</protein>
<gene>
    <name evidence="2" type="ORF">HNY73_017899</name>
</gene>
<dbReference type="PROSITE" id="PS50225">
    <property type="entry name" value="SOCS"/>
    <property type="match status" value="1"/>
</dbReference>
<dbReference type="SUPFAM" id="SSF158235">
    <property type="entry name" value="SOCS box-like"/>
    <property type="match status" value="1"/>
</dbReference>
<reference evidence="2" key="2">
    <citation type="submission" date="2020-06" db="EMBL/GenBank/DDBJ databases">
        <authorList>
            <person name="Sheffer M."/>
        </authorList>
    </citation>
    <scope>NUCLEOTIDE SEQUENCE</scope>
</reference>
<name>A0A8T0EF72_ARGBR</name>